<keyword evidence="1" id="KW-1133">Transmembrane helix</keyword>
<evidence type="ECO:0000313" key="3">
    <source>
        <dbReference type="Proteomes" id="UP001597183"/>
    </source>
</evidence>
<evidence type="ECO:0000313" key="2">
    <source>
        <dbReference type="EMBL" id="MFD1370059.1"/>
    </source>
</evidence>
<keyword evidence="1" id="KW-0812">Transmembrane</keyword>
<protein>
    <submittedName>
        <fullName evidence="2">Uncharacterized protein</fullName>
    </submittedName>
</protein>
<evidence type="ECO:0000256" key="1">
    <source>
        <dbReference type="SAM" id="Phobius"/>
    </source>
</evidence>
<dbReference type="Proteomes" id="UP001597183">
    <property type="component" value="Unassembled WGS sequence"/>
</dbReference>
<feature type="transmembrane region" description="Helical" evidence="1">
    <location>
        <begin position="23"/>
        <end position="44"/>
    </location>
</feature>
<keyword evidence="3" id="KW-1185">Reference proteome</keyword>
<reference evidence="3" key="1">
    <citation type="journal article" date="2019" name="Int. J. Syst. Evol. Microbiol.">
        <title>The Global Catalogue of Microorganisms (GCM) 10K type strain sequencing project: providing services to taxonomists for standard genome sequencing and annotation.</title>
        <authorList>
            <consortium name="The Broad Institute Genomics Platform"/>
            <consortium name="The Broad Institute Genome Sequencing Center for Infectious Disease"/>
            <person name="Wu L."/>
            <person name="Ma J."/>
        </authorList>
    </citation>
    <scope>NUCLEOTIDE SEQUENCE [LARGE SCALE GENOMIC DNA]</scope>
    <source>
        <strain evidence="3">CCM 7526</strain>
    </source>
</reference>
<name>A0ABW4AGY9_9ACTN</name>
<sequence>MGDAFSDFQRLPGRRSQPMTQGLLALIAAVLILGCGLLAGRLLANDTPTPTPIPSPSRSAA</sequence>
<keyword evidence="1" id="KW-0472">Membrane</keyword>
<dbReference type="RefSeq" id="WP_317790755.1">
    <property type="nucleotide sequence ID" value="NZ_AP028461.1"/>
</dbReference>
<gene>
    <name evidence="2" type="ORF">ACFQ5G_32360</name>
</gene>
<dbReference type="EMBL" id="JBHTMK010000043">
    <property type="protein sequence ID" value="MFD1370059.1"/>
    <property type="molecule type" value="Genomic_DNA"/>
</dbReference>
<comment type="caution">
    <text evidence="2">The sequence shown here is derived from an EMBL/GenBank/DDBJ whole genome shotgun (WGS) entry which is preliminary data.</text>
</comment>
<proteinExistence type="predicted"/>
<organism evidence="2 3">
    <name type="scientific">Actinoplanes sichuanensis</name>
    <dbReference type="NCBI Taxonomy" id="512349"/>
    <lineage>
        <taxon>Bacteria</taxon>
        <taxon>Bacillati</taxon>
        <taxon>Actinomycetota</taxon>
        <taxon>Actinomycetes</taxon>
        <taxon>Micromonosporales</taxon>
        <taxon>Micromonosporaceae</taxon>
        <taxon>Actinoplanes</taxon>
    </lineage>
</organism>
<accession>A0ABW4AGY9</accession>